<dbReference type="PANTHER" id="PTHR45914:SF24">
    <property type="entry name" value="BHLH DOMAIN-CONTAINING PROTEIN"/>
    <property type="match status" value="1"/>
</dbReference>
<dbReference type="InterPro" id="IPR015421">
    <property type="entry name" value="PyrdxlP-dep_Trfase_major"/>
</dbReference>
<keyword evidence="3" id="KW-0238">DNA-binding</keyword>
<comment type="caution">
    <text evidence="8">The sequence shown here is derived from an EMBL/GenBank/DDBJ whole genome shotgun (WGS) entry which is preliminary data.</text>
</comment>
<dbReference type="Gene3D" id="4.10.280.10">
    <property type="entry name" value="Helix-loop-helix DNA-binding domain"/>
    <property type="match status" value="1"/>
</dbReference>
<keyword evidence="5" id="KW-0539">Nucleus</keyword>
<feature type="region of interest" description="Disordered" evidence="6">
    <location>
        <begin position="1"/>
        <end position="31"/>
    </location>
</feature>
<organism evidence="8 9">
    <name type="scientific">Artemisia annua</name>
    <name type="common">Sweet wormwood</name>
    <dbReference type="NCBI Taxonomy" id="35608"/>
    <lineage>
        <taxon>Eukaryota</taxon>
        <taxon>Viridiplantae</taxon>
        <taxon>Streptophyta</taxon>
        <taxon>Embryophyta</taxon>
        <taxon>Tracheophyta</taxon>
        <taxon>Spermatophyta</taxon>
        <taxon>Magnoliopsida</taxon>
        <taxon>eudicotyledons</taxon>
        <taxon>Gunneridae</taxon>
        <taxon>Pentapetalae</taxon>
        <taxon>asterids</taxon>
        <taxon>campanulids</taxon>
        <taxon>Asterales</taxon>
        <taxon>Asteraceae</taxon>
        <taxon>Asteroideae</taxon>
        <taxon>Anthemideae</taxon>
        <taxon>Artemisiinae</taxon>
        <taxon>Artemisia</taxon>
    </lineage>
</organism>
<evidence type="ECO:0000259" key="7">
    <source>
        <dbReference type="PROSITE" id="PS50888"/>
    </source>
</evidence>
<evidence type="ECO:0000256" key="3">
    <source>
        <dbReference type="ARBA" id="ARBA00023125"/>
    </source>
</evidence>
<dbReference type="InterPro" id="IPR011598">
    <property type="entry name" value="bHLH_dom"/>
</dbReference>
<reference evidence="8 9" key="1">
    <citation type="journal article" date="2018" name="Mol. Plant">
        <title>The genome of Artemisia annua provides insight into the evolution of Asteraceae family and artemisinin biosynthesis.</title>
        <authorList>
            <person name="Shen Q."/>
            <person name="Zhang L."/>
            <person name="Liao Z."/>
            <person name="Wang S."/>
            <person name="Yan T."/>
            <person name="Shi P."/>
            <person name="Liu M."/>
            <person name="Fu X."/>
            <person name="Pan Q."/>
            <person name="Wang Y."/>
            <person name="Lv Z."/>
            <person name="Lu X."/>
            <person name="Zhang F."/>
            <person name="Jiang W."/>
            <person name="Ma Y."/>
            <person name="Chen M."/>
            <person name="Hao X."/>
            <person name="Li L."/>
            <person name="Tang Y."/>
            <person name="Lv G."/>
            <person name="Zhou Y."/>
            <person name="Sun X."/>
            <person name="Brodelius P.E."/>
            <person name="Rose J.K.C."/>
            <person name="Tang K."/>
        </authorList>
    </citation>
    <scope>NUCLEOTIDE SEQUENCE [LARGE SCALE GENOMIC DNA]</scope>
    <source>
        <strain evidence="9">cv. Huhao1</strain>
        <tissue evidence="8">Leaf</tissue>
    </source>
</reference>
<dbReference type="GO" id="GO:0003677">
    <property type="term" value="F:DNA binding"/>
    <property type="evidence" value="ECO:0007669"/>
    <property type="project" value="UniProtKB-KW"/>
</dbReference>
<dbReference type="AlphaFoldDB" id="A0A2U1LJ02"/>
<dbReference type="PANTHER" id="PTHR45914">
    <property type="entry name" value="TRANSCRIPTION FACTOR HEC3-RELATED"/>
    <property type="match status" value="1"/>
</dbReference>
<dbReference type="Proteomes" id="UP000245207">
    <property type="component" value="Unassembled WGS sequence"/>
</dbReference>
<feature type="domain" description="BHLH" evidence="7">
    <location>
        <begin position="205"/>
        <end position="254"/>
    </location>
</feature>
<dbReference type="OrthoDB" id="1921534at2759"/>
<proteinExistence type="predicted"/>
<dbReference type="CDD" id="cd11393">
    <property type="entry name" value="bHLH_AtbHLH_like"/>
    <property type="match status" value="1"/>
</dbReference>
<gene>
    <name evidence="8" type="ORF">CTI12_AA486270</name>
</gene>
<protein>
    <submittedName>
        <fullName evidence="8">Myc-type, basic helix-loop-helix (BHLH) domain-containing protein</fullName>
    </submittedName>
</protein>
<name>A0A2U1LJ02_ARTAN</name>
<evidence type="ECO:0000256" key="2">
    <source>
        <dbReference type="ARBA" id="ARBA00023015"/>
    </source>
</evidence>
<evidence type="ECO:0000256" key="5">
    <source>
        <dbReference type="ARBA" id="ARBA00023242"/>
    </source>
</evidence>
<keyword evidence="4" id="KW-0804">Transcription</keyword>
<feature type="compositionally biased region" description="Basic residues" evidence="6">
    <location>
        <begin position="8"/>
        <end position="20"/>
    </location>
</feature>
<evidence type="ECO:0000313" key="8">
    <source>
        <dbReference type="EMBL" id="PWA48976.1"/>
    </source>
</evidence>
<evidence type="ECO:0000256" key="4">
    <source>
        <dbReference type="ARBA" id="ARBA00023163"/>
    </source>
</evidence>
<dbReference type="Gene3D" id="3.40.640.10">
    <property type="entry name" value="Type I PLP-dependent aspartate aminotransferase-like (Major domain)"/>
    <property type="match status" value="1"/>
</dbReference>
<keyword evidence="9" id="KW-1185">Reference proteome</keyword>
<dbReference type="InterPro" id="IPR036638">
    <property type="entry name" value="HLH_DNA-bd_sf"/>
</dbReference>
<sequence length="781" mass="88945">MSSGCGHQQRKRRSVGKGHAGHNPAIENIRARNGGTEVSKFSVIWDFHQVKTSAHECYRNQHGGGDPGMCPIGVKEHLAPYLPSHPVTQKVVAKTKRNVNSKKQEATNTNNGETIYVVEEKKPEEGTYQIQSFDTGFWVVLYASIATSRLSFKYTRDMPLARSIHSYIQLESPDTGWIGFFPIVIRVEEVSSVKATKQDASNEERSLSAQILAARVRRRKISEKTQELAKLILGGQKMNTAEIFHYAFKYVKFLQDQIGVLKHMALLPDYFDSQQVNATNQEPGMKKMESSLRTSKAYGSLRVFISENMTVGLNDPIVRTEVAVMMKAHEGIRMDNGDISERTLDLAERKIRSKVDLSNDKSHEGHHLAARLIFLDSPLMLSSKDMNFDGYTYKNIEIVNYYQVPRMGDQCYLERFNDSSQHISICQLYNDLHKLGCRNAVILAIESMDQGSQRLLEHLSMKIRLVPCFGSHFFTVLPALDIHTTIFASSFTMEYELKGFKVWSTDLYFVHVKTQKAQLQLDAQLQKDARIIEPCFISIYMCFKKAKFTAFAQLGKAHGTVLGREQRQHGGNEDSTEGAVLILVLKGTEAKNVVDEFLFGLVEDLNMWNQFPWGSYVWPTLYSNLKDTAIKRSELHFAEGRDPNNLPKYMLNGFIWAFKVRRPPPRLRPDEVELLSEWWVHSKALFDGNPLPPPVRQPQVNSLMDDEIPPVILQRFKVYDAMLERHQLELKKLAELNNQAIHKETSFVGDEPGFSYFRVTQDTQAGPSFAPDMAVDTRVNY</sequence>
<dbReference type="InterPro" id="IPR045239">
    <property type="entry name" value="bHLH95_bHLH"/>
</dbReference>
<dbReference type="GO" id="GO:0046983">
    <property type="term" value="F:protein dimerization activity"/>
    <property type="evidence" value="ECO:0007669"/>
    <property type="project" value="InterPro"/>
</dbReference>
<accession>A0A2U1LJ02</accession>
<dbReference type="SUPFAM" id="SSF47459">
    <property type="entry name" value="HLH, helix-loop-helix DNA-binding domain"/>
    <property type="match status" value="1"/>
</dbReference>
<dbReference type="EMBL" id="PKPP01009135">
    <property type="protein sequence ID" value="PWA48976.1"/>
    <property type="molecule type" value="Genomic_DNA"/>
</dbReference>
<dbReference type="PROSITE" id="PS50888">
    <property type="entry name" value="BHLH"/>
    <property type="match status" value="1"/>
</dbReference>
<evidence type="ECO:0000256" key="1">
    <source>
        <dbReference type="ARBA" id="ARBA00004123"/>
    </source>
</evidence>
<evidence type="ECO:0000313" key="9">
    <source>
        <dbReference type="Proteomes" id="UP000245207"/>
    </source>
</evidence>
<evidence type="ECO:0000256" key="6">
    <source>
        <dbReference type="SAM" id="MobiDB-lite"/>
    </source>
</evidence>
<comment type="subcellular location">
    <subcellularLocation>
        <location evidence="1">Nucleus</location>
    </subcellularLocation>
</comment>
<dbReference type="GO" id="GO:0003700">
    <property type="term" value="F:DNA-binding transcription factor activity"/>
    <property type="evidence" value="ECO:0007669"/>
    <property type="project" value="InterPro"/>
</dbReference>
<keyword evidence="2" id="KW-0805">Transcription regulation</keyword>
<dbReference type="InterPro" id="IPR045843">
    <property type="entry name" value="IND-like"/>
</dbReference>
<dbReference type="SMART" id="SM00353">
    <property type="entry name" value="HLH"/>
    <property type="match status" value="1"/>
</dbReference>
<dbReference type="GO" id="GO:0005634">
    <property type="term" value="C:nucleus"/>
    <property type="evidence" value="ECO:0007669"/>
    <property type="project" value="UniProtKB-SubCell"/>
</dbReference>